<evidence type="ECO:0000313" key="1">
    <source>
        <dbReference type="EMBL" id="QGR20359.1"/>
    </source>
</evidence>
<dbReference type="EMBL" id="CP045483">
    <property type="protein sequence ID" value="QGR20359.1"/>
    <property type="molecule type" value="Genomic_DNA"/>
</dbReference>
<dbReference type="Proteomes" id="UP000423396">
    <property type="component" value="Chromosome"/>
</dbReference>
<protein>
    <submittedName>
        <fullName evidence="1">Uncharacterized protein</fullName>
    </submittedName>
</protein>
<dbReference type="AlphaFoldDB" id="A0A650CRA3"/>
<reference evidence="1 2" key="1">
    <citation type="submission" date="2019-10" db="EMBL/GenBank/DDBJ databases">
        <title>Genome Sequences from Six Type Strain Members of the Archaeal Family Sulfolobaceae: Acidianus ambivalens, Acidianus infernus, Metallosphaera prunae, Stygiolobus azoricus, Sulfolobus metallicus, and Sulfurisphaera ohwakuensis.</title>
        <authorList>
            <person name="Counts J.A."/>
            <person name="Kelly R.M."/>
        </authorList>
    </citation>
    <scope>NUCLEOTIDE SEQUENCE [LARGE SCALE GENOMIC DNA]</scope>
    <source>
        <strain evidence="1 2">FC6</strain>
    </source>
</reference>
<dbReference type="RefSeq" id="WP_156007810.1">
    <property type="nucleotide sequence ID" value="NZ_CP045483.1"/>
</dbReference>
<organism evidence="1 2">
    <name type="scientific">Stygiolobus azoricus</name>
    <dbReference type="NCBI Taxonomy" id="41675"/>
    <lineage>
        <taxon>Archaea</taxon>
        <taxon>Thermoproteota</taxon>
        <taxon>Thermoprotei</taxon>
        <taxon>Sulfolobales</taxon>
        <taxon>Sulfolobaceae</taxon>
        <taxon>Stygiolobus</taxon>
    </lineage>
</organism>
<gene>
    <name evidence="1" type="ORF">D1868_10410</name>
</gene>
<sequence length="76" mass="9064">MIAQVIYRKFDEKIEEITKKLRKLGAEIIFTKGEKDAVWINSYNVWSEGDEYDVEEGYYDVKIYEMIKRTRFGVSS</sequence>
<dbReference type="KEGG" id="sazo:D1868_10410"/>
<accession>A0A650CRA3</accession>
<dbReference type="GeneID" id="42799488"/>
<keyword evidence="2" id="KW-1185">Reference proteome</keyword>
<evidence type="ECO:0000313" key="2">
    <source>
        <dbReference type="Proteomes" id="UP000423396"/>
    </source>
</evidence>
<dbReference type="OrthoDB" id="34311at2157"/>
<name>A0A650CRA3_9CREN</name>
<proteinExistence type="predicted"/>